<gene>
    <name evidence="1" type="ORF">PCASD_02704</name>
</gene>
<dbReference type="EMBL" id="PGCI01000017">
    <property type="protein sequence ID" value="PLW49346.1"/>
    <property type="molecule type" value="Genomic_DNA"/>
</dbReference>
<dbReference type="AlphaFoldDB" id="A0A2N5VHG4"/>
<accession>A0A2N5VHG4</accession>
<protein>
    <submittedName>
        <fullName evidence="1">Uncharacterized protein</fullName>
    </submittedName>
</protein>
<reference evidence="1 2" key="1">
    <citation type="submission" date="2017-11" db="EMBL/GenBank/DDBJ databases">
        <title>De novo assembly and phasing of dikaryotic genomes from two isolates of Puccinia coronata f. sp. avenae, the causal agent of oat crown rust.</title>
        <authorList>
            <person name="Miller M.E."/>
            <person name="Zhang Y."/>
            <person name="Omidvar V."/>
            <person name="Sperschneider J."/>
            <person name="Schwessinger B."/>
            <person name="Raley C."/>
            <person name="Palmer J.M."/>
            <person name="Garnica D."/>
            <person name="Upadhyaya N."/>
            <person name="Rathjen J."/>
            <person name="Taylor J.M."/>
            <person name="Park R.F."/>
            <person name="Dodds P.N."/>
            <person name="Hirsch C.D."/>
            <person name="Kianian S.F."/>
            <person name="Figueroa M."/>
        </authorList>
    </citation>
    <scope>NUCLEOTIDE SEQUENCE [LARGE SCALE GENOMIC DNA]</scope>
    <source>
        <strain evidence="1">12SD80</strain>
    </source>
</reference>
<evidence type="ECO:0000313" key="1">
    <source>
        <dbReference type="EMBL" id="PLW49346.1"/>
    </source>
</evidence>
<name>A0A2N5VHG4_9BASI</name>
<comment type="caution">
    <text evidence="1">The sequence shown here is derived from an EMBL/GenBank/DDBJ whole genome shotgun (WGS) entry which is preliminary data.</text>
</comment>
<proteinExistence type="predicted"/>
<dbReference type="Proteomes" id="UP000235392">
    <property type="component" value="Unassembled WGS sequence"/>
</dbReference>
<sequence length="108" mass="11007">MAPANPPRVSGICQRVPASAARIPNCMSVCGSGCPEIWGKSSGYFATCGLLAGTQRLLARAGAGQLAKQVAACLAGVPILQVWTAGLIGGQAKLKPDPALIKHRPSKT</sequence>
<organism evidence="1 2">
    <name type="scientific">Puccinia coronata f. sp. avenae</name>
    <dbReference type="NCBI Taxonomy" id="200324"/>
    <lineage>
        <taxon>Eukaryota</taxon>
        <taxon>Fungi</taxon>
        <taxon>Dikarya</taxon>
        <taxon>Basidiomycota</taxon>
        <taxon>Pucciniomycotina</taxon>
        <taxon>Pucciniomycetes</taxon>
        <taxon>Pucciniales</taxon>
        <taxon>Pucciniaceae</taxon>
        <taxon>Puccinia</taxon>
    </lineage>
</organism>
<evidence type="ECO:0000313" key="2">
    <source>
        <dbReference type="Proteomes" id="UP000235392"/>
    </source>
</evidence>